<keyword evidence="4" id="KW-1003">Cell membrane</keyword>
<evidence type="ECO:0000256" key="4">
    <source>
        <dbReference type="ARBA" id="ARBA00022475"/>
    </source>
</evidence>
<feature type="transmembrane region" description="Helical" evidence="10">
    <location>
        <begin position="197"/>
        <end position="215"/>
    </location>
</feature>
<comment type="subcellular location">
    <subcellularLocation>
        <location evidence="1">Cell membrane</location>
        <topology evidence="1">Multi-pass membrane protein</topology>
    </subcellularLocation>
</comment>
<evidence type="ECO:0000313" key="12">
    <source>
        <dbReference type="Proteomes" id="UP000825483"/>
    </source>
</evidence>
<gene>
    <name evidence="11" type="ORF">PRLR5076_07190</name>
</gene>
<proteinExistence type="predicted"/>
<feature type="transmembrane region" description="Helical" evidence="10">
    <location>
        <begin position="347"/>
        <end position="365"/>
    </location>
</feature>
<name>A0A9R1C894_9BACT</name>
<keyword evidence="12" id="KW-1185">Reference proteome</keyword>
<dbReference type="PIRSF" id="PIRSF006603">
    <property type="entry name" value="DinF"/>
    <property type="match status" value="1"/>
</dbReference>
<evidence type="ECO:0000256" key="5">
    <source>
        <dbReference type="ARBA" id="ARBA00022692"/>
    </source>
</evidence>
<evidence type="ECO:0000256" key="1">
    <source>
        <dbReference type="ARBA" id="ARBA00004651"/>
    </source>
</evidence>
<evidence type="ECO:0000313" key="11">
    <source>
        <dbReference type="EMBL" id="GJG57868.1"/>
    </source>
</evidence>
<dbReference type="EMBL" id="BPUB01000001">
    <property type="protein sequence ID" value="GJG57868.1"/>
    <property type="molecule type" value="Genomic_DNA"/>
</dbReference>
<feature type="transmembrane region" description="Helical" evidence="10">
    <location>
        <begin position="128"/>
        <end position="146"/>
    </location>
</feature>
<dbReference type="CDD" id="cd13131">
    <property type="entry name" value="MATE_NorM_like"/>
    <property type="match status" value="1"/>
</dbReference>
<protein>
    <recommendedName>
        <fullName evidence="9">Multidrug-efflux transporter</fullName>
    </recommendedName>
</protein>
<dbReference type="GO" id="GO:0015297">
    <property type="term" value="F:antiporter activity"/>
    <property type="evidence" value="ECO:0007669"/>
    <property type="project" value="UniProtKB-KW"/>
</dbReference>
<keyword evidence="3" id="KW-0050">Antiport</keyword>
<dbReference type="InterPro" id="IPR050222">
    <property type="entry name" value="MATE_MdtK"/>
</dbReference>
<feature type="transmembrane region" description="Helical" evidence="10">
    <location>
        <begin position="412"/>
        <end position="432"/>
    </location>
</feature>
<evidence type="ECO:0000256" key="10">
    <source>
        <dbReference type="SAM" id="Phobius"/>
    </source>
</evidence>
<sequence>MKKYFSHYRALISLGTPLIIGQIGVVLQNFADTLMIGHHTTVELAAASLVSNIFILGLLMAMGFALCMTPLIGKAYGQGDTDSIGATVKNGLAVNTMAAVVLMTVYTVLYFFLDKLGQPAELLPYVRPYYIINLISIPFVCWVNSLKQLFDATTDTKTPMWILLGGNALNIIGNWMLIYGHCGLPEMGITGAGLSTLFARVTMFVAIALCFAFSARHRIEREAFRSCSVNRSGMRSLITLGTPISLQMGMESGAWSLCSIIVGWIGTNALAGHQIMLTISQLFFQFYYALASAVAIRVSLFHGQHDYTAIRRTAWAGCHLNFMIAIVVSVPVVIFRDSIGMLFTSSPQVAAEVAGAIVPLIVYQFSDGLQCTFSNAMRGLAYVRPAMLVAFLSYFVVSLPWAYVFGISIDGGLVGVWFSFPFGLTIAGLLYYHFYHRRLLQLEANMD</sequence>
<feature type="transmembrane region" description="Helical" evidence="10">
    <location>
        <begin position="12"/>
        <end position="31"/>
    </location>
</feature>
<organism evidence="11 12">
    <name type="scientific">Prevotella lacticifex</name>
    <dbReference type="NCBI Taxonomy" id="2854755"/>
    <lineage>
        <taxon>Bacteria</taxon>
        <taxon>Pseudomonadati</taxon>
        <taxon>Bacteroidota</taxon>
        <taxon>Bacteroidia</taxon>
        <taxon>Bacteroidales</taxon>
        <taxon>Prevotellaceae</taxon>
        <taxon>Prevotella</taxon>
    </lineage>
</organism>
<dbReference type="PANTHER" id="PTHR43298:SF2">
    <property type="entry name" value="FMN_FAD EXPORTER YEEO-RELATED"/>
    <property type="match status" value="1"/>
</dbReference>
<dbReference type="RefSeq" id="WP_223927023.1">
    <property type="nucleotide sequence ID" value="NZ_BPTU01000004.1"/>
</dbReference>
<dbReference type="GO" id="GO:0042910">
    <property type="term" value="F:xenobiotic transmembrane transporter activity"/>
    <property type="evidence" value="ECO:0007669"/>
    <property type="project" value="InterPro"/>
</dbReference>
<dbReference type="GO" id="GO:0005886">
    <property type="term" value="C:plasma membrane"/>
    <property type="evidence" value="ECO:0007669"/>
    <property type="project" value="UniProtKB-SubCell"/>
</dbReference>
<evidence type="ECO:0000256" key="2">
    <source>
        <dbReference type="ARBA" id="ARBA00022448"/>
    </source>
</evidence>
<accession>A0A9R1C894</accession>
<dbReference type="PANTHER" id="PTHR43298">
    <property type="entry name" value="MULTIDRUG RESISTANCE PROTEIN NORM-RELATED"/>
    <property type="match status" value="1"/>
</dbReference>
<feature type="transmembrane region" description="Helical" evidence="10">
    <location>
        <begin position="254"/>
        <end position="276"/>
    </location>
</feature>
<dbReference type="AlphaFoldDB" id="A0A9R1C894"/>
<dbReference type="InterPro" id="IPR002528">
    <property type="entry name" value="MATE_fam"/>
</dbReference>
<feature type="transmembrane region" description="Helical" evidence="10">
    <location>
        <begin position="313"/>
        <end position="335"/>
    </location>
</feature>
<feature type="transmembrane region" description="Helical" evidence="10">
    <location>
        <begin position="158"/>
        <end position="177"/>
    </location>
</feature>
<dbReference type="Proteomes" id="UP000825483">
    <property type="component" value="Unassembled WGS sequence"/>
</dbReference>
<comment type="caution">
    <text evidence="11">The sequence shown here is derived from an EMBL/GenBank/DDBJ whole genome shotgun (WGS) entry which is preliminary data.</text>
</comment>
<keyword evidence="7" id="KW-0406">Ion transport</keyword>
<dbReference type="NCBIfam" id="TIGR00797">
    <property type="entry name" value="matE"/>
    <property type="match status" value="1"/>
</dbReference>
<keyword evidence="8 10" id="KW-0472">Membrane</keyword>
<dbReference type="Pfam" id="PF01554">
    <property type="entry name" value="MatE"/>
    <property type="match status" value="2"/>
</dbReference>
<keyword evidence="6 10" id="KW-1133">Transmembrane helix</keyword>
<evidence type="ECO:0000256" key="3">
    <source>
        <dbReference type="ARBA" id="ARBA00022449"/>
    </source>
</evidence>
<evidence type="ECO:0000256" key="7">
    <source>
        <dbReference type="ARBA" id="ARBA00023065"/>
    </source>
</evidence>
<reference evidence="11" key="1">
    <citation type="journal article" date="2022" name="Int. J. Syst. Evol. Microbiol.">
        <title>Prevotella lacticifex sp. nov., isolated from the rumen of cows.</title>
        <authorList>
            <person name="Shinkai T."/>
            <person name="Ikeyama N."/>
            <person name="Kumagai M."/>
            <person name="Ohmori H."/>
            <person name="Sakamoto M."/>
            <person name="Ohkuma M."/>
            <person name="Mitsumori M."/>
        </authorList>
    </citation>
    <scope>NUCLEOTIDE SEQUENCE</scope>
    <source>
        <strain evidence="11">R5076</strain>
    </source>
</reference>
<keyword evidence="2" id="KW-0813">Transport</keyword>
<dbReference type="GeneID" id="72468771"/>
<evidence type="ECO:0000256" key="9">
    <source>
        <dbReference type="ARBA" id="ARBA00031636"/>
    </source>
</evidence>
<dbReference type="GO" id="GO:0006811">
    <property type="term" value="P:monoatomic ion transport"/>
    <property type="evidence" value="ECO:0007669"/>
    <property type="project" value="UniProtKB-KW"/>
</dbReference>
<keyword evidence="5 10" id="KW-0812">Transmembrane</keyword>
<evidence type="ECO:0000256" key="8">
    <source>
        <dbReference type="ARBA" id="ARBA00023136"/>
    </source>
</evidence>
<feature type="transmembrane region" description="Helical" evidence="10">
    <location>
        <begin position="282"/>
        <end position="301"/>
    </location>
</feature>
<feature type="transmembrane region" description="Helical" evidence="10">
    <location>
        <begin position="51"/>
        <end position="72"/>
    </location>
</feature>
<feature type="transmembrane region" description="Helical" evidence="10">
    <location>
        <begin position="92"/>
        <end position="113"/>
    </location>
</feature>
<dbReference type="InterPro" id="IPR048279">
    <property type="entry name" value="MdtK-like"/>
</dbReference>
<feature type="transmembrane region" description="Helical" evidence="10">
    <location>
        <begin position="386"/>
        <end position="406"/>
    </location>
</feature>
<evidence type="ECO:0000256" key="6">
    <source>
        <dbReference type="ARBA" id="ARBA00022989"/>
    </source>
</evidence>